<feature type="transmembrane region" description="Helical" evidence="7">
    <location>
        <begin position="114"/>
        <end position="137"/>
    </location>
</feature>
<dbReference type="InterPro" id="IPR035906">
    <property type="entry name" value="MetI-like_sf"/>
</dbReference>
<keyword evidence="4 7" id="KW-0812">Transmembrane</keyword>
<keyword evidence="2 7" id="KW-0813">Transport</keyword>
<proteinExistence type="inferred from homology"/>
<comment type="subcellular location">
    <subcellularLocation>
        <location evidence="1 7">Cell membrane</location>
        <topology evidence="1 7">Multi-pass membrane protein</topology>
    </subcellularLocation>
</comment>
<feature type="domain" description="ABC transmembrane type-1" evidence="8">
    <location>
        <begin position="75"/>
        <end position="273"/>
    </location>
</feature>
<gene>
    <name evidence="9" type="ORF">ACFO3D_13450</name>
</gene>
<evidence type="ECO:0000256" key="1">
    <source>
        <dbReference type="ARBA" id="ARBA00004651"/>
    </source>
</evidence>
<feature type="transmembrane region" description="Helical" evidence="7">
    <location>
        <begin position="211"/>
        <end position="232"/>
    </location>
</feature>
<evidence type="ECO:0000256" key="7">
    <source>
        <dbReference type="RuleBase" id="RU363032"/>
    </source>
</evidence>
<dbReference type="Pfam" id="PF00528">
    <property type="entry name" value="BPD_transp_1"/>
    <property type="match status" value="1"/>
</dbReference>
<feature type="transmembrane region" description="Helical" evidence="7">
    <location>
        <begin position="157"/>
        <end position="173"/>
    </location>
</feature>
<evidence type="ECO:0000256" key="4">
    <source>
        <dbReference type="ARBA" id="ARBA00022692"/>
    </source>
</evidence>
<evidence type="ECO:0000313" key="10">
    <source>
        <dbReference type="Proteomes" id="UP001595989"/>
    </source>
</evidence>
<evidence type="ECO:0000256" key="2">
    <source>
        <dbReference type="ARBA" id="ARBA00022448"/>
    </source>
</evidence>
<evidence type="ECO:0000259" key="8">
    <source>
        <dbReference type="PROSITE" id="PS50928"/>
    </source>
</evidence>
<reference evidence="10" key="1">
    <citation type="journal article" date="2019" name="Int. J. Syst. Evol. Microbiol.">
        <title>The Global Catalogue of Microorganisms (GCM) 10K type strain sequencing project: providing services to taxonomists for standard genome sequencing and annotation.</title>
        <authorList>
            <consortium name="The Broad Institute Genomics Platform"/>
            <consortium name="The Broad Institute Genome Sequencing Center for Infectious Disease"/>
            <person name="Wu L."/>
            <person name="Ma J."/>
        </authorList>
    </citation>
    <scope>NUCLEOTIDE SEQUENCE [LARGE SCALE GENOMIC DNA]</scope>
    <source>
        <strain evidence="10">CGMCC 4.7426</strain>
    </source>
</reference>
<keyword evidence="6 7" id="KW-0472">Membrane</keyword>
<dbReference type="CDD" id="cd06261">
    <property type="entry name" value="TM_PBP2"/>
    <property type="match status" value="1"/>
</dbReference>
<dbReference type="PANTHER" id="PTHR30465:SF44">
    <property type="entry name" value="ABC-TYPE DIPEPTIDE_OLIGOPEPTIDE TRANSPORT SYSTEM, PERMEASE COMPONENT"/>
    <property type="match status" value="1"/>
</dbReference>
<dbReference type="InterPro" id="IPR000515">
    <property type="entry name" value="MetI-like"/>
</dbReference>
<organism evidence="9 10">
    <name type="scientific">Virgibacillus kekensis</name>
    <dbReference type="NCBI Taxonomy" id="202261"/>
    <lineage>
        <taxon>Bacteria</taxon>
        <taxon>Bacillati</taxon>
        <taxon>Bacillota</taxon>
        <taxon>Bacilli</taxon>
        <taxon>Bacillales</taxon>
        <taxon>Bacillaceae</taxon>
        <taxon>Virgibacillus</taxon>
    </lineage>
</organism>
<dbReference type="EMBL" id="JBHSFU010000007">
    <property type="protein sequence ID" value="MFC4559199.1"/>
    <property type="molecule type" value="Genomic_DNA"/>
</dbReference>
<feature type="transmembrane region" description="Helical" evidence="7">
    <location>
        <begin position="7"/>
        <end position="27"/>
    </location>
</feature>
<keyword evidence="3" id="KW-1003">Cell membrane</keyword>
<name>A0ABV9DK60_9BACI</name>
<sequence length="289" mass="32787">MKYLLPVAHFFWIIAGIVLIGALPGLLNGFSLDLISYLNEVKSIVLHLIQPNELTYKHYASETERDLFPALFQPYFYSLTIFFGAFLVAAVVALLLACTIIFLRNKKIRMVKYLVFIVESLPDIVVIFSAQILVVWIHQNMGIQLFNFVTLGGEYAYFLPIVTLAILPCVYLFKVTLLSLETELDEDYVDMARAKGVGNVVVIFKHILRNALTGIVIHIGPVLWLMLANMVMLEYLFNMYGITQFIFANYSAEIFTLGLIMLFIPIFIVQLLIKYIAGKFTGEAGELYV</sequence>
<comment type="similarity">
    <text evidence="7">Belongs to the binding-protein-dependent transport system permease family.</text>
</comment>
<protein>
    <submittedName>
        <fullName evidence="9">ABC transporter permease subunit</fullName>
    </submittedName>
</protein>
<dbReference type="RefSeq" id="WP_390296854.1">
    <property type="nucleotide sequence ID" value="NZ_JBHSFU010000007.1"/>
</dbReference>
<keyword evidence="10" id="KW-1185">Reference proteome</keyword>
<comment type="caution">
    <text evidence="9">The sequence shown here is derived from an EMBL/GenBank/DDBJ whole genome shotgun (WGS) entry which is preliminary data.</text>
</comment>
<evidence type="ECO:0000313" key="9">
    <source>
        <dbReference type="EMBL" id="MFC4559199.1"/>
    </source>
</evidence>
<dbReference type="PANTHER" id="PTHR30465">
    <property type="entry name" value="INNER MEMBRANE ABC TRANSPORTER"/>
    <property type="match status" value="1"/>
</dbReference>
<evidence type="ECO:0000256" key="3">
    <source>
        <dbReference type="ARBA" id="ARBA00022475"/>
    </source>
</evidence>
<feature type="transmembrane region" description="Helical" evidence="7">
    <location>
        <begin position="252"/>
        <end position="273"/>
    </location>
</feature>
<feature type="transmembrane region" description="Helical" evidence="7">
    <location>
        <begin position="75"/>
        <end position="102"/>
    </location>
</feature>
<keyword evidence="5 7" id="KW-1133">Transmembrane helix</keyword>
<evidence type="ECO:0000256" key="6">
    <source>
        <dbReference type="ARBA" id="ARBA00023136"/>
    </source>
</evidence>
<dbReference type="Gene3D" id="1.10.3720.10">
    <property type="entry name" value="MetI-like"/>
    <property type="match status" value="1"/>
</dbReference>
<dbReference type="PROSITE" id="PS50928">
    <property type="entry name" value="ABC_TM1"/>
    <property type="match status" value="1"/>
</dbReference>
<dbReference type="SUPFAM" id="SSF161098">
    <property type="entry name" value="MetI-like"/>
    <property type="match status" value="1"/>
</dbReference>
<dbReference type="Proteomes" id="UP001595989">
    <property type="component" value="Unassembled WGS sequence"/>
</dbReference>
<accession>A0ABV9DK60</accession>
<evidence type="ECO:0000256" key="5">
    <source>
        <dbReference type="ARBA" id="ARBA00022989"/>
    </source>
</evidence>